<accession>A0A2J7ZNZ9</accession>
<dbReference type="PROSITE" id="PS51194">
    <property type="entry name" value="HELICASE_CTER"/>
    <property type="match status" value="1"/>
</dbReference>
<evidence type="ECO:0000256" key="1">
    <source>
        <dbReference type="ARBA" id="ARBA00022741"/>
    </source>
</evidence>
<dbReference type="SMART" id="SM00490">
    <property type="entry name" value="HELICc"/>
    <property type="match status" value="1"/>
</dbReference>
<keyword evidence="9" id="KW-1185">Reference proteome</keyword>
<dbReference type="Gene3D" id="3.40.50.300">
    <property type="entry name" value="P-loop containing nucleotide triphosphate hydrolases"/>
    <property type="match status" value="1"/>
</dbReference>
<dbReference type="CDD" id="cd18793">
    <property type="entry name" value="SF2_C_SNF"/>
    <property type="match status" value="1"/>
</dbReference>
<proteinExistence type="predicted"/>
<dbReference type="InterPro" id="IPR001650">
    <property type="entry name" value="Helicase_C-like"/>
</dbReference>
<comment type="caution">
    <text evidence="8">The sequence shown here is derived from an EMBL/GenBank/DDBJ whole genome shotgun (WGS) entry which is preliminary data.</text>
</comment>
<dbReference type="Proteomes" id="UP000236333">
    <property type="component" value="Unassembled WGS sequence"/>
</dbReference>
<evidence type="ECO:0000313" key="8">
    <source>
        <dbReference type="EMBL" id="PNH01993.1"/>
    </source>
</evidence>
<evidence type="ECO:0000259" key="7">
    <source>
        <dbReference type="PROSITE" id="PS51194"/>
    </source>
</evidence>
<protein>
    <submittedName>
        <fullName evidence="8">Uncharacterized protein</fullName>
    </submittedName>
</protein>
<dbReference type="GO" id="GO:0005524">
    <property type="term" value="F:ATP binding"/>
    <property type="evidence" value="ECO:0007669"/>
    <property type="project" value="UniProtKB-KW"/>
</dbReference>
<feature type="region of interest" description="Disordered" evidence="5">
    <location>
        <begin position="636"/>
        <end position="769"/>
    </location>
</feature>
<dbReference type="GO" id="GO:0005634">
    <property type="term" value="C:nucleus"/>
    <property type="evidence" value="ECO:0007669"/>
    <property type="project" value="TreeGrafter"/>
</dbReference>
<keyword evidence="4" id="KW-0175">Coiled coil</keyword>
<feature type="compositionally biased region" description="Acidic residues" evidence="5">
    <location>
        <begin position="636"/>
        <end position="645"/>
    </location>
</feature>
<dbReference type="EMBL" id="PGGS01000743">
    <property type="protein sequence ID" value="PNH01993.1"/>
    <property type="molecule type" value="Genomic_DNA"/>
</dbReference>
<feature type="domain" description="Helicase C-terminal" evidence="7">
    <location>
        <begin position="377"/>
        <end position="533"/>
    </location>
</feature>
<reference evidence="8 9" key="1">
    <citation type="journal article" date="2017" name="Mol. Biol. Evol.">
        <title>The 4-celled Tetrabaena socialis nuclear genome reveals the essential components for genetic control of cell number at the origin of multicellularity in the volvocine lineage.</title>
        <authorList>
            <person name="Featherston J."/>
            <person name="Arakaki Y."/>
            <person name="Hanschen E.R."/>
            <person name="Ferris P.J."/>
            <person name="Michod R.E."/>
            <person name="Olson B.J.S.C."/>
            <person name="Nozaki H."/>
            <person name="Durand P.M."/>
        </authorList>
    </citation>
    <scope>NUCLEOTIDE SEQUENCE [LARGE SCALE GENOMIC DNA]</scope>
    <source>
        <strain evidence="8 9">NIES-571</strain>
    </source>
</reference>
<organism evidence="8 9">
    <name type="scientific">Tetrabaena socialis</name>
    <dbReference type="NCBI Taxonomy" id="47790"/>
    <lineage>
        <taxon>Eukaryota</taxon>
        <taxon>Viridiplantae</taxon>
        <taxon>Chlorophyta</taxon>
        <taxon>core chlorophytes</taxon>
        <taxon>Chlorophyceae</taxon>
        <taxon>CS clade</taxon>
        <taxon>Chlamydomonadales</taxon>
        <taxon>Tetrabaenaceae</taxon>
        <taxon>Tetrabaena</taxon>
    </lineage>
</organism>
<name>A0A2J7ZNZ9_9CHLO</name>
<dbReference type="SMART" id="SM00487">
    <property type="entry name" value="DEXDc"/>
    <property type="match status" value="1"/>
</dbReference>
<dbReference type="AlphaFoldDB" id="A0A2J7ZNZ9"/>
<dbReference type="Gene3D" id="3.40.50.10810">
    <property type="entry name" value="Tandem AAA-ATPase domain"/>
    <property type="match status" value="1"/>
</dbReference>
<dbReference type="InterPro" id="IPR027417">
    <property type="entry name" value="P-loop_NTPase"/>
</dbReference>
<feature type="coiled-coil region" evidence="4">
    <location>
        <begin position="560"/>
        <end position="590"/>
    </location>
</feature>
<keyword evidence="3" id="KW-0067">ATP-binding</keyword>
<evidence type="ECO:0000256" key="2">
    <source>
        <dbReference type="ARBA" id="ARBA00022801"/>
    </source>
</evidence>
<evidence type="ECO:0000256" key="4">
    <source>
        <dbReference type="SAM" id="Coils"/>
    </source>
</evidence>
<dbReference type="GO" id="GO:0008094">
    <property type="term" value="F:ATP-dependent activity, acting on DNA"/>
    <property type="evidence" value="ECO:0007669"/>
    <property type="project" value="TreeGrafter"/>
</dbReference>
<dbReference type="SUPFAM" id="SSF52540">
    <property type="entry name" value="P-loop containing nucleoside triphosphate hydrolases"/>
    <property type="match status" value="2"/>
</dbReference>
<dbReference type="Pfam" id="PF00271">
    <property type="entry name" value="Helicase_C"/>
    <property type="match status" value="1"/>
</dbReference>
<dbReference type="InterPro" id="IPR000330">
    <property type="entry name" value="SNF2_N"/>
</dbReference>
<feature type="domain" description="Helicase ATP-binding" evidence="6">
    <location>
        <begin position="67"/>
        <end position="243"/>
    </location>
</feature>
<evidence type="ECO:0000256" key="5">
    <source>
        <dbReference type="SAM" id="MobiDB-lite"/>
    </source>
</evidence>
<evidence type="ECO:0000259" key="6">
    <source>
        <dbReference type="PROSITE" id="PS51192"/>
    </source>
</evidence>
<dbReference type="InterPro" id="IPR050628">
    <property type="entry name" value="SNF2_RAD54_helicase_TF"/>
</dbReference>
<dbReference type="PROSITE" id="PS51192">
    <property type="entry name" value="HELICASE_ATP_BIND_1"/>
    <property type="match status" value="1"/>
</dbReference>
<dbReference type="PANTHER" id="PTHR45626">
    <property type="entry name" value="TRANSCRIPTION TERMINATION FACTOR 2-RELATED"/>
    <property type="match status" value="1"/>
</dbReference>
<sequence>MHPVKKIKLTRGKNLAATTKKPAWASIATPCSDKVKQLFYNGANALRPPHRLCPYQVTAVVRMLEMETREEGPLGGIQADDMGLGKSFMAMFVIKANPCGPTLIVCEVSALDQWRRFLLDFLNTKPVVLQSGGGMSDHVIADEVEVVLTTYSLFQKAYGVSKKRKVPMTSTSKEGGCKYVPPCLRREWGRIMLDEAHKIRNRDTAVHEAMCGLKTRIRWALTATPIQNSQNDVIALGTWLGLPEDTQFDEIRSEYIIRRTMEEVAASCREINLIPLVSKVVILPFNYMDEVRTYDALVEAFERTKSTRSNKSIMALQQKILHTCISPTLVHNLGFDSVKKKKDDSTDEDDDDNVLFTDIRRQCDPAEKCIPESKSTKIDYILDYVQRNPTKKFVVFCKWLPAMDLLQERFTKANIHTECFDGRVDKNVRGDIIYNFQETPQIRGLIIQINCGATGLNLQKASIVFNCSPDFNPCTEAQAVARVWRRGQIDQVIYIRLVIKDTIEEDCLNRTQEFKLKLIEDLLQDPTMANRLGSEKKQKLVIKDEDEDPTIMKTRMWDCYSKRKERREAAEAAAARAEEAERVIQAAKLAGAAADAEVLAQAVRVIEASKDASGAQVIDDGLVEAPEMTDEVAELNVKEEDDEDAAGGRGGSQEADDEDAAGGGGGSQEADDEDAAGGGGGGSQEADDEDAAGGGGGSQEAEDEDAAGGGGGSQEAEDEDATGGGGSQGGSQEADDDEATRQAKRTKRVTFADDSGGLPLNKYGMPQTP</sequence>
<dbReference type="OrthoDB" id="545819at2759"/>
<dbReference type="GO" id="GO:0016787">
    <property type="term" value="F:hydrolase activity"/>
    <property type="evidence" value="ECO:0007669"/>
    <property type="project" value="UniProtKB-KW"/>
</dbReference>
<dbReference type="GO" id="GO:0006281">
    <property type="term" value="P:DNA repair"/>
    <property type="evidence" value="ECO:0007669"/>
    <property type="project" value="TreeGrafter"/>
</dbReference>
<evidence type="ECO:0000256" key="3">
    <source>
        <dbReference type="ARBA" id="ARBA00022840"/>
    </source>
</evidence>
<dbReference type="InterPro" id="IPR049730">
    <property type="entry name" value="SNF2/RAD54-like_C"/>
</dbReference>
<keyword evidence="1" id="KW-0547">Nucleotide-binding</keyword>
<gene>
    <name evidence="8" type="ORF">TSOC_012067</name>
</gene>
<dbReference type="InterPro" id="IPR014001">
    <property type="entry name" value="Helicase_ATP-bd"/>
</dbReference>
<dbReference type="Pfam" id="PF00176">
    <property type="entry name" value="SNF2-rel_dom"/>
    <property type="match status" value="1"/>
</dbReference>
<dbReference type="PANTHER" id="PTHR45626:SF22">
    <property type="entry name" value="DNA REPAIR PROTEIN RAD5"/>
    <property type="match status" value="1"/>
</dbReference>
<dbReference type="InterPro" id="IPR038718">
    <property type="entry name" value="SNF2-like_sf"/>
</dbReference>
<keyword evidence="2" id="KW-0378">Hydrolase</keyword>
<evidence type="ECO:0000313" key="9">
    <source>
        <dbReference type="Proteomes" id="UP000236333"/>
    </source>
</evidence>